<evidence type="ECO:0000256" key="2">
    <source>
        <dbReference type="ARBA" id="ARBA00023015"/>
    </source>
</evidence>
<feature type="compositionally biased region" description="Polar residues" evidence="6">
    <location>
        <begin position="38"/>
        <end position="50"/>
    </location>
</feature>
<feature type="region of interest" description="Disordered" evidence="6">
    <location>
        <begin position="380"/>
        <end position="404"/>
    </location>
</feature>
<sequence length="404" mass="45555">MDFGSSGREGFNEEEQMGKVKLPSTYSSSSSPSSSTSFQHKSQLAPLTNSGREEQPQPHQIYDNRRHWMNSKWLGNAYEPEDNYEATTTATTASAADSKLLDSDSTLELRSGATADIEKEHMFDKVVTPSDVGKLNRLVIPKQHAEKYFPLDSSTNEKGLLLNFEDRNGNVWRFRYSYWSSSQSYVMTKGWSRFVKDKKLDAGDTVSFQRGAGEVGNDRLFIDWRRRPHAPDMVSFHPHQHHPFTLDRSIPWRPLLMQPPTTGRRDHLNLSRVSPPHRNSYYCGYPHGSNVMNPGDQMGSLFYLRPAVAPAAPQMGMGLIQRQQPIVFDSVPVVQGNAAPKRLRLFGVNMESPVSESDECEMLSTTTIAQHPLQLRLYNGTPQPPTDFPNANKTKASMSFDLDI</sequence>
<evidence type="ECO:0000313" key="9">
    <source>
        <dbReference type="Proteomes" id="UP001472677"/>
    </source>
</evidence>
<dbReference type="SMART" id="SM01019">
    <property type="entry name" value="B3"/>
    <property type="match status" value="1"/>
</dbReference>
<keyword evidence="9" id="KW-1185">Reference proteome</keyword>
<gene>
    <name evidence="8" type="ORF">V6N12_013554</name>
</gene>
<evidence type="ECO:0000256" key="1">
    <source>
        <dbReference type="ARBA" id="ARBA00004123"/>
    </source>
</evidence>
<name>A0ABR2CA16_9ROSI</name>
<comment type="caution">
    <text evidence="8">The sequence shown here is derived from an EMBL/GenBank/DDBJ whole genome shotgun (WGS) entry which is preliminary data.</text>
</comment>
<dbReference type="PANTHER" id="PTHR31140:SF2">
    <property type="entry name" value="B3 DOMAIN-CONTAINING TRANSCRIPTION FACTOR NGA2"/>
    <property type="match status" value="1"/>
</dbReference>
<dbReference type="EMBL" id="JBBPBM010000060">
    <property type="protein sequence ID" value="KAK8516147.1"/>
    <property type="molecule type" value="Genomic_DNA"/>
</dbReference>
<feature type="compositionally biased region" description="Low complexity" evidence="6">
    <location>
        <begin position="23"/>
        <end position="37"/>
    </location>
</feature>
<evidence type="ECO:0000259" key="7">
    <source>
        <dbReference type="PROSITE" id="PS50863"/>
    </source>
</evidence>
<accession>A0ABR2CA16</accession>
<keyword evidence="3" id="KW-0238">DNA-binding</keyword>
<evidence type="ECO:0000256" key="4">
    <source>
        <dbReference type="ARBA" id="ARBA00023163"/>
    </source>
</evidence>
<proteinExistence type="predicted"/>
<dbReference type="Pfam" id="PF02362">
    <property type="entry name" value="B3"/>
    <property type="match status" value="1"/>
</dbReference>
<dbReference type="Proteomes" id="UP001472677">
    <property type="component" value="Unassembled WGS sequence"/>
</dbReference>
<evidence type="ECO:0000256" key="5">
    <source>
        <dbReference type="ARBA" id="ARBA00023242"/>
    </source>
</evidence>
<keyword evidence="2" id="KW-0805">Transcription regulation</keyword>
<dbReference type="PROSITE" id="PS50863">
    <property type="entry name" value="B3"/>
    <property type="match status" value="1"/>
</dbReference>
<dbReference type="SUPFAM" id="SSF101936">
    <property type="entry name" value="DNA-binding pseudobarrel domain"/>
    <property type="match status" value="1"/>
</dbReference>
<dbReference type="InterPro" id="IPR044800">
    <property type="entry name" value="LEC2-like"/>
</dbReference>
<protein>
    <recommendedName>
        <fullName evidence="7">TF-B3 domain-containing protein</fullName>
    </recommendedName>
</protein>
<feature type="compositionally biased region" description="Basic and acidic residues" evidence="6">
    <location>
        <begin position="51"/>
        <end position="65"/>
    </location>
</feature>
<evidence type="ECO:0000256" key="3">
    <source>
        <dbReference type="ARBA" id="ARBA00023125"/>
    </source>
</evidence>
<feature type="region of interest" description="Disordered" evidence="6">
    <location>
        <begin position="1"/>
        <end position="65"/>
    </location>
</feature>
<organism evidence="8 9">
    <name type="scientific">Hibiscus sabdariffa</name>
    <name type="common">roselle</name>
    <dbReference type="NCBI Taxonomy" id="183260"/>
    <lineage>
        <taxon>Eukaryota</taxon>
        <taxon>Viridiplantae</taxon>
        <taxon>Streptophyta</taxon>
        <taxon>Embryophyta</taxon>
        <taxon>Tracheophyta</taxon>
        <taxon>Spermatophyta</taxon>
        <taxon>Magnoliopsida</taxon>
        <taxon>eudicotyledons</taxon>
        <taxon>Gunneridae</taxon>
        <taxon>Pentapetalae</taxon>
        <taxon>rosids</taxon>
        <taxon>malvids</taxon>
        <taxon>Malvales</taxon>
        <taxon>Malvaceae</taxon>
        <taxon>Malvoideae</taxon>
        <taxon>Hibiscus</taxon>
    </lineage>
</organism>
<dbReference type="Gene3D" id="2.40.330.10">
    <property type="entry name" value="DNA-binding pseudobarrel domain"/>
    <property type="match status" value="1"/>
</dbReference>
<keyword evidence="5" id="KW-0539">Nucleus</keyword>
<comment type="subcellular location">
    <subcellularLocation>
        <location evidence="1">Nucleus</location>
    </subcellularLocation>
</comment>
<evidence type="ECO:0000313" key="8">
    <source>
        <dbReference type="EMBL" id="KAK8516147.1"/>
    </source>
</evidence>
<dbReference type="InterPro" id="IPR003340">
    <property type="entry name" value="B3_DNA-bd"/>
</dbReference>
<feature type="domain" description="TF-B3" evidence="7">
    <location>
        <begin position="123"/>
        <end position="228"/>
    </location>
</feature>
<dbReference type="InterPro" id="IPR015300">
    <property type="entry name" value="DNA-bd_pseudobarrel_sf"/>
</dbReference>
<dbReference type="PANTHER" id="PTHR31140">
    <property type="entry name" value="B3 DOMAIN-CONTAINING TRANSCRIPTION FACTOR ABI3"/>
    <property type="match status" value="1"/>
</dbReference>
<dbReference type="CDD" id="cd10017">
    <property type="entry name" value="B3_DNA"/>
    <property type="match status" value="1"/>
</dbReference>
<keyword evidence="4" id="KW-0804">Transcription</keyword>
<evidence type="ECO:0000256" key="6">
    <source>
        <dbReference type="SAM" id="MobiDB-lite"/>
    </source>
</evidence>
<reference evidence="8 9" key="1">
    <citation type="journal article" date="2024" name="G3 (Bethesda)">
        <title>Genome assembly of Hibiscus sabdariffa L. provides insights into metabolisms of medicinal natural products.</title>
        <authorList>
            <person name="Kim T."/>
        </authorList>
    </citation>
    <scope>NUCLEOTIDE SEQUENCE [LARGE SCALE GENOMIC DNA]</scope>
    <source>
        <strain evidence="8">TK-2024</strain>
        <tissue evidence="8">Old leaves</tissue>
    </source>
</reference>